<evidence type="ECO:0000313" key="3">
    <source>
        <dbReference type="Proteomes" id="UP000053989"/>
    </source>
</evidence>
<protein>
    <recommendedName>
        <fullName evidence="1">C2 domain-containing protein</fullName>
    </recommendedName>
</protein>
<reference evidence="3" key="2">
    <citation type="submission" date="2015-01" db="EMBL/GenBank/DDBJ databases">
        <title>Evolutionary Origins and Diversification of the Mycorrhizal Mutualists.</title>
        <authorList>
            <consortium name="DOE Joint Genome Institute"/>
            <consortium name="Mycorrhizal Genomics Consortium"/>
            <person name="Kohler A."/>
            <person name="Kuo A."/>
            <person name="Nagy L.G."/>
            <person name="Floudas D."/>
            <person name="Copeland A."/>
            <person name="Barry K.W."/>
            <person name="Cichocki N."/>
            <person name="Veneault-Fourrey C."/>
            <person name="LaButti K."/>
            <person name="Lindquist E.A."/>
            <person name="Lipzen A."/>
            <person name="Lundell T."/>
            <person name="Morin E."/>
            <person name="Murat C."/>
            <person name="Riley R."/>
            <person name="Ohm R."/>
            <person name="Sun H."/>
            <person name="Tunlid A."/>
            <person name="Henrissat B."/>
            <person name="Grigoriev I.V."/>
            <person name="Hibbett D.S."/>
            <person name="Martin F."/>
        </authorList>
    </citation>
    <scope>NUCLEOTIDE SEQUENCE [LARGE SCALE GENOMIC DNA]</scope>
    <source>
        <strain evidence="3">Foug A</strain>
    </source>
</reference>
<dbReference type="PANTHER" id="PTHR47800">
    <property type="entry name" value="C2 DOMAIN-CONTAINING PROTEIN"/>
    <property type="match status" value="1"/>
</dbReference>
<dbReference type="SUPFAM" id="SSF49562">
    <property type="entry name" value="C2 domain (Calcium/lipid-binding domain, CaLB)"/>
    <property type="match status" value="1"/>
</dbReference>
<dbReference type="GO" id="GO:0010628">
    <property type="term" value="P:positive regulation of gene expression"/>
    <property type="evidence" value="ECO:0007669"/>
    <property type="project" value="TreeGrafter"/>
</dbReference>
<dbReference type="InterPro" id="IPR035892">
    <property type="entry name" value="C2_domain_sf"/>
</dbReference>
<dbReference type="InterPro" id="IPR000008">
    <property type="entry name" value="C2_dom"/>
</dbReference>
<dbReference type="InParanoid" id="A0A0C3D0F2"/>
<dbReference type="PANTHER" id="PTHR47800:SF5">
    <property type="entry name" value="FER-1-LIKE PROTEIN 6"/>
    <property type="match status" value="1"/>
</dbReference>
<evidence type="ECO:0000313" key="2">
    <source>
        <dbReference type="EMBL" id="KIM54305.1"/>
    </source>
</evidence>
<dbReference type="AlphaFoldDB" id="A0A0C3D0F2"/>
<dbReference type="HOGENOM" id="CLU_022666_0_1_1"/>
<dbReference type="EMBL" id="KN822157">
    <property type="protein sequence ID" value="KIM54305.1"/>
    <property type="molecule type" value="Genomic_DNA"/>
</dbReference>
<proteinExistence type="predicted"/>
<reference evidence="2 3" key="1">
    <citation type="submission" date="2014-04" db="EMBL/GenBank/DDBJ databases">
        <authorList>
            <consortium name="DOE Joint Genome Institute"/>
            <person name="Kuo A."/>
            <person name="Kohler A."/>
            <person name="Nagy L.G."/>
            <person name="Floudas D."/>
            <person name="Copeland A."/>
            <person name="Barry K.W."/>
            <person name="Cichocki N."/>
            <person name="Veneault-Fourrey C."/>
            <person name="LaButti K."/>
            <person name="Lindquist E.A."/>
            <person name="Lipzen A."/>
            <person name="Lundell T."/>
            <person name="Morin E."/>
            <person name="Murat C."/>
            <person name="Sun H."/>
            <person name="Tunlid A."/>
            <person name="Henrissat B."/>
            <person name="Grigoriev I.V."/>
            <person name="Hibbett D.S."/>
            <person name="Martin F."/>
            <person name="Nordberg H.P."/>
            <person name="Cantor M.N."/>
            <person name="Hua S.X."/>
        </authorList>
    </citation>
    <scope>NUCLEOTIDE SEQUENCE [LARGE SCALE GENOMIC DNA]</scope>
    <source>
        <strain evidence="2 3">Foug A</strain>
    </source>
</reference>
<dbReference type="Gene3D" id="2.60.40.150">
    <property type="entry name" value="C2 domain"/>
    <property type="match status" value="1"/>
</dbReference>
<keyword evidence="3" id="KW-1185">Reference proteome</keyword>
<sequence>MSLLNLKNPAQSVANVVEQLCAPAEAAKNAANTQRIRNAAEQFGVSVKYVDLVIQFIGASGIPKMDVVGSADPYFVAKLDDKLSYVSSVQANTQSPVWNEIWRVKNVPTSATLSVVVRDKDIGAAIDDYIGKFDVSISPGAKEVEIHGPMNMRNRGTFWLKIESSQSNDDPQRVDYLFDGPVHYSSHSSLTMGALANMRDTRLYTTWKTYIKGIQHVFGDKVQPWNREYKAAQAIFQGPTSIAVRSGIQAGHRMLYARTNTNGFGVINSADDVFILMRGGVHRSPLDGTKSYAHRVKPAVYTYIISTSDDSLRFSETGAAFFVDFASKHALHSNCAESVRYGGEFHPRPVGGWDNFTDEKTDDSVGWEIVFDNNSGTYAPDEALLPKIKEIMELNFPGLNVVVHSHGDAALRESVEACRAYALKKRGVTEHELEPHVEEGEETLCHQVMTST</sequence>
<dbReference type="Pfam" id="PF00168">
    <property type="entry name" value="C2"/>
    <property type="match status" value="1"/>
</dbReference>
<gene>
    <name evidence="2" type="ORF">SCLCIDRAFT_1222103</name>
</gene>
<name>A0A0C3D0F2_9AGAM</name>
<evidence type="ECO:0000259" key="1">
    <source>
        <dbReference type="PROSITE" id="PS50004"/>
    </source>
</evidence>
<dbReference type="SMART" id="SM00239">
    <property type="entry name" value="C2"/>
    <property type="match status" value="1"/>
</dbReference>
<dbReference type="PROSITE" id="PS50004">
    <property type="entry name" value="C2"/>
    <property type="match status" value="1"/>
</dbReference>
<dbReference type="CDD" id="cd00030">
    <property type="entry name" value="C2"/>
    <property type="match status" value="1"/>
</dbReference>
<dbReference type="OrthoDB" id="73919at2759"/>
<feature type="domain" description="C2" evidence="1">
    <location>
        <begin position="32"/>
        <end position="150"/>
    </location>
</feature>
<accession>A0A0C3D0F2</accession>
<dbReference type="Proteomes" id="UP000053989">
    <property type="component" value="Unassembled WGS sequence"/>
</dbReference>
<dbReference type="STRING" id="1036808.A0A0C3D0F2"/>
<organism evidence="2 3">
    <name type="scientific">Scleroderma citrinum Foug A</name>
    <dbReference type="NCBI Taxonomy" id="1036808"/>
    <lineage>
        <taxon>Eukaryota</taxon>
        <taxon>Fungi</taxon>
        <taxon>Dikarya</taxon>
        <taxon>Basidiomycota</taxon>
        <taxon>Agaricomycotina</taxon>
        <taxon>Agaricomycetes</taxon>
        <taxon>Agaricomycetidae</taxon>
        <taxon>Boletales</taxon>
        <taxon>Sclerodermatineae</taxon>
        <taxon>Sclerodermataceae</taxon>
        <taxon>Scleroderma</taxon>
    </lineage>
</organism>